<dbReference type="GO" id="GO:0009190">
    <property type="term" value="P:cyclic nucleotide biosynthetic process"/>
    <property type="evidence" value="ECO:0007669"/>
    <property type="project" value="InterPro"/>
</dbReference>
<dbReference type="GO" id="GO:0004016">
    <property type="term" value="F:adenylate cyclase activity"/>
    <property type="evidence" value="ECO:0007669"/>
    <property type="project" value="UniProtKB-ARBA"/>
</dbReference>
<dbReference type="GO" id="GO:0035556">
    <property type="term" value="P:intracellular signal transduction"/>
    <property type="evidence" value="ECO:0007669"/>
    <property type="project" value="InterPro"/>
</dbReference>
<organism evidence="2">
    <name type="scientific">candidate division WOR-3 bacterium</name>
    <dbReference type="NCBI Taxonomy" id="2052148"/>
    <lineage>
        <taxon>Bacteria</taxon>
        <taxon>Bacteria division WOR-3</taxon>
    </lineage>
</organism>
<dbReference type="PROSITE" id="PS50125">
    <property type="entry name" value="GUANYLATE_CYCLASE_2"/>
    <property type="match status" value="1"/>
</dbReference>
<comment type="caution">
    <text evidence="2">The sequence shown here is derived from an EMBL/GenBank/DDBJ whole genome shotgun (WGS) entry which is preliminary data.</text>
</comment>
<evidence type="ECO:0000259" key="1">
    <source>
        <dbReference type="PROSITE" id="PS50125"/>
    </source>
</evidence>
<dbReference type="InterPro" id="IPR029787">
    <property type="entry name" value="Nucleotide_cyclase"/>
</dbReference>
<sequence>MKKCRNCQTDNDDSAILCKNCGAILYNPDETFTRINHLCILFGDVVGFTSLSETLDPEFITNILDVFFSKVREIISDRGGFINRIIGDEFMAVFGFPVYNENSIVNAFDSAIEILKFLKEYNFNPVSNNTVKKIHIRMGLECGSVTIGMDRDNPYSLIIYGDTVFFASKLEKLSDVDGITVGRNAFDTLKNTHNYKPLEKEDISGYTYIENG</sequence>
<dbReference type="Pfam" id="PF00211">
    <property type="entry name" value="Guanylate_cyc"/>
    <property type="match status" value="1"/>
</dbReference>
<evidence type="ECO:0000313" key="2">
    <source>
        <dbReference type="EMBL" id="HDI82684.1"/>
    </source>
</evidence>
<proteinExistence type="predicted"/>
<dbReference type="InterPro" id="IPR050697">
    <property type="entry name" value="Adenylyl/Guanylyl_Cyclase_3/4"/>
</dbReference>
<dbReference type="PANTHER" id="PTHR43081:SF1">
    <property type="entry name" value="ADENYLATE CYCLASE, TERMINAL-DIFFERENTIATION SPECIFIC"/>
    <property type="match status" value="1"/>
</dbReference>
<dbReference type="AlphaFoldDB" id="A0A7C0ZKF8"/>
<protein>
    <recommendedName>
        <fullName evidence="1">Guanylate cyclase domain-containing protein</fullName>
    </recommendedName>
</protein>
<feature type="domain" description="Guanylate cyclase" evidence="1">
    <location>
        <begin position="39"/>
        <end position="171"/>
    </location>
</feature>
<name>A0A7C0ZKF8_UNCW3</name>
<dbReference type="SUPFAM" id="SSF55073">
    <property type="entry name" value="Nucleotide cyclase"/>
    <property type="match status" value="1"/>
</dbReference>
<dbReference type="CDD" id="cd07302">
    <property type="entry name" value="CHD"/>
    <property type="match status" value="1"/>
</dbReference>
<dbReference type="PANTHER" id="PTHR43081">
    <property type="entry name" value="ADENYLATE CYCLASE, TERMINAL-DIFFERENTIATION SPECIFIC-RELATED"/>
    <property type="match status" value="1"/>
</dbReference>
<reference evidence="2" key="1">
    <citation type="journal article" date="2020" name="mSystems">
        <title>Genome- and Community-Level Interaction Insights into Carbon Utilization and Element Cycling Functions of Hydrothermarchaeota in Hydrothermal Sediment.</title>
        <authorList>
            <person name="Zhou Z."/>
            <person name="Liu Y."/>
            <person name="Xu W."/>
            <person name="Pan J."/>
            <person name="Luo Z.H."/>
            <person name="Li M."/>
        </authorList>
    </citation>
    <scope>NUCLEOTIDE SEQUENCE [LARGE SCALE GENOMIC DNA]</scope>
    <source>
        <strain evidence="2">HyVt-102</strain>
    </source>
</reference>
<dbReference type="SMART" id="SM00044">
    <property type="entry name" value="CYCc"/>
    <property type="match status" value="1"/>
</dbReference>
<dbReference type="Proteomes" id="UP000885847">
    <property type="component" value="Unassembled WGS sequence"/>
</dbReference>
<gene>
    <name evidence="2" type="ORF">ENF18_02690</name>
</gene>
<dbReference type="Gene3D" id="3.30.70.1230">
    <property type="entry name" value="Nucleotide cyclase"/>
    <property type="match status" value="1"/>
</dbReference>
<dbReference type="InterPro" id="IPR001054">
    <property type="entry name" value="A/G_cyclase"/>
</dbReference>
<dbReference type="EMBL" id="DQWE01000122">
    <property type="protein sequence ID" value="HDI82684.1"/>
    <property type="molecule type" value="Genomic_DNA"/>
</dbReference>
<accession>A0A7C0ZKF8</accession>